<gene>
    <name evidence="2" type="ORF">PHYPSEUDO_014635</name>
</gene>
<accession>A0A8T1W124</accession>
<evidence type="ECO:0000313" key="3">
    <source>
        <dbReference type="Proteomes" id="UP000694044"/>
    </source>
</evidence>
<feature type="compositionally biased region" description="Basic residues" evidence="1">
    <location>
        <begin position="1"/>
        <end position="12"/>
    </location>
</feature>
<feature type="compositionally biased region" description="Low complexity" evidence="1">
    <location>
        <begin position="19"/>
        <end position="34"/>
    </location>
</feature>
<evidence type="ECO:0000313" key="2">
    <source>
        <dbReference type="EMBL" id="KAG7387115.1"/>
    </source>
</evidence>
<sequence length="744" mass="81791">MASTRHVSRWRLCRPPQAPGGSETSSSSPSNASEADAKVSPSAPPVSLRYLNEFVGKLHCAPALLQHGLFPDAKEVTESMALFNAVRRYIEPKDKGESLEKNDKHDGIVVVGDGNTPRTAGMFAFRMRGWKCYSVDPAMEKGTSERSKGWAGVSNLVVVRNKIENVRIALRRAIVVLVHAHVTLDQALSAVQAEQVCGVVTLPCCNWYGQQEALFGRGPDLVYDDFSVLSDHREIRLWVGDNSAQDGGNVDTSHADLSLASSVMKGCVRKEMIAVSENTPTHVNAEKQAEDLRKRHNGVLEFIGDTLGELARDASSMSQEEYMAEEETVGSSLPSAVALHLGTDTNVLALGWHPRRLAVRLLLRDGYTDVYTISVAEELSFSVVDNGERGTKTLKLQLLKCTVDLDAEPVDEDSEEESVKLEPCGRFILQSTFALPRTEQSDEETEEEEKITVSFENEGSPAPPLACVLDAGFIFRGFRGRAKKNPSFFRHLCRTLDQLVSACGSPTTSSRTASLVCLTPRKQWRKKEFLAHTDLDYDVQSLIATRKLFPGTPVYVYCCFKRQTLSSIASPAAVDQPTKLDDGDGSTIARDAALETWLELDEKLNSRQSELDGRLIVIDSPAARVKAAQDQEQTVADARDTAVEPRKVYVQVTGEISRVRRFSNGMAFLSLELAGSGYDRPLQVFLQRDTLGWSPSVFAKVVGLLRKGDELIAVGFMARNARGHSMLQVEALSLARTGEYEAYS</sequence>
<dbReference type="AlphaFoldDB" id="A0A8T1W124"/>
<name>A0A8T1W124_9STRA</name>
<dbReference type="Proteomes" id="UP000694044">
    <property type="component" value="Unassembled WGS sequence"/>
</dbReference>
<organism evidence="2 3">
    <name type="scientific">Phytophthora pseudosyringae</name>
    <dbReference type="NCBI Taxonomy" id="221518"/>
    <lineage>
        <taxon>Eukaryota</taxon>
        <taxon>Sar</taxon>
        <taxon>Stramenopiles</taxon>
        <taxon>Oomycota</taxon>
        <taxon>Peronosporomycetes</taxon>
        <taxon>Peronosporales</taxon>
        <taxon>Peronosporaceae</taxon>
        <taxon>Phytophthora</taxon>
    </lineage>
</organism>
<dbReference type="EMBL" id="JAGDFM010000085">
    <property type="protein sequence ID" value="KAG7387115.1"/>
    <property type="molecule type" value="Genomic_DNA"/>
</dbReference>
<dbReference type="OrthoDB" id="9992337at2759"/>
<keyword evidence="3" id="KW-1185">Reference proteome</keyword>
<comment type="caution">
    <text evidence="2">The sequence shown here is derived from an EMBL/GenBank/DDBJ whole genome shotgun (WGS) entry which is preliminary data.</text>
</comment>
<protein>
    <submittedName>
        <fullName evidence="2">Uncharacterized protein</fullName>
    </submittedName>
</protein>
<evidence type="ECO:0000256" key="1">
    <source>
        <dbReference type="SAM" id="MobiDB-lite"/>
    </source>
</evidence>
<reference evidence="2" key="1">
    <citation type="submission" date="2021-02" db="EMBL/GenBank/DDBJ databases">
        <authorList>
            <person name="Palmer J.M."/>
        </authorList>
    </citation>
    <scope>NUCLEOTIDE SEQUENCE</scope>
    <source>
        <strain evidence="2">SCRP734</strain>
    </source>
</reference>
<proteinExistence type="predicted"/>
<feature type="region of interest" description="Disordered" evidence="1">
    <location>
        <begin position="1"/>
        <end position="42"/>
    </location>
</feature>